<dbReference type="AlphaFoldDB" id="A0A524RPJ9"/>
<gene>
    <name evidence="2" type="primary">yidD</name>
    <name evidence="2" type="ORF">ERJ67_05350</name>
</gene>
<proteinExistence type="inferred from homology"/>
<comment type="subcellular location">
    <subcellularLocation>
        <location evidence="1">Cell membrane</location>
        <topology evidence="1">Peripheral membrane protein</topology>
        <orientation evidence="1">Cytoplasmic side</orientation>
    </subcellularLocation>
</comment>
<dbReference type="SMART" id="SM01234">
    <property type="entry name" value="Haemolytic"/>
    <property type="match status" value="1"/>
</dbReference>
<evidence type="ECO:0000313" key="2">
    <source>
        <dbReference type="EMBL" id="TGG92635.1"/>
    </source>
</evidence>
<dbReference type="Pfam" id="PF01809">
    <property type="entry name" value="YidD"/>
    <property type="match status" value="1"/>
</dbReference>
<dbReference type="HAMAP" id="MF_00386">
    <property type="entry name" value="UPF0161_YidD"/>
    <property type="match status" value="1"/>
</dbReference>
<dbReference type="Proteomes" id="UP000317990">
    <property type="component" value="Unassembled WGS sequence"/>
</dbReference>
<dbReference type="PANTHER" id="PTHR33383">
    <property type="entry name" value="MEMBRANE PROTEIN INSERTION EFFICIENCY FACTOR-RELATED"/>
    <property type="match status" value="1"/>
</dbReference>
<protein>
    <recommendedName>
        <fullName evidence="1">Putative membrane protein insertion efficiency factor</fullName>
    </recommendedName>
</protein>
<dbReference type="NCBIfam" id="TIGR00278">
    <property type="entry name" value="membrane protein insertion efficiency factor YidD"/>
    <property type="match status" value="1"/>
</dbReference>
<organism evidence="2 3">
    <name type="scientific">Aphanocapsa feldmannii 277cV</name>
    <dbReference type="NCBI Taxonomy" id="2507553"/>
    <lineage>
        <taxon>Bacteria</taxon>
        <taxon>Bacillati</taxon>
        <taxon>Cyanobacteriota</taxon>
        <taxon>Cyanophyceae</taxon>
        <taxon>Oscillatoriophycideae</taxon>
        <taxon>Chroococcales</taxon>
        <taxon>Microcystaceae</taxon>
        <taxon>Aphanocapsa</taxon>
    </lineage>
</organism>
<evidence type="ECO:0000256" key="1">
    <source>
        <dbReference type="HAMAP-Rule" id="MF_00386"/>
    </source>
</evidence>
<keyword evidence="1" id="KW-0472">Membrane</keyword>
<name>A0A524RPJ9_9CHRO</name>
<dbReference type="GO" id="GO:0005886">
    <property type="term" value="C:plasma membrane"/>
    <property type="evidence" value="ECO:0007669"/>
    <property type="project" value="UniProtKB-SubCell"/>
</dbReference>
<comment type="similarity">
    <text evidence="1">Belongs to the UPF0161 family.</text>
</comment>
<comment type="caution">
    <text evidence="2">The sequence shown here is derived from an EMBL/GenBank/DDBJ whole genome shotgun (WGS) entry which is preliminary data.</text>
</comment>
<reference evidence="2 3" key="1">
    <citation type="journal article" date="2019" name="mSystems">
        <title>Life at home and on the roam: Genomic adaptions reflect the dual lifestyle of an intracellular, facultative symbiont.</title>
        <authorList>
            <person name="Burgsdorf I."/>
        </authorList>
    </citation>
    <scope>NUCLEOTIDE SEQUENCE [LARGE SCALE GENOMIC DNA]</scope>
    <source>
        <strain evidence="2">277cV</strain>
    </source>
</reference>
<dbReference type="InterPro" id="IPR002696">
    <property type="entry name" value="Membr_insert_effic_factor_YidD"/>
</dbReference>
<keyword evidence="1" id="KW-1003">Cell membrane</keyword>
<sequence length="120" mass="12450">MVRTANDSCGSGCGCGAGAADAAPGRRASTARRAILSRAGRALSWPLVVLIKAYQRFISPLSGPSCRFVPSCSQYALDALDSHGPLVGAWLALWRLLRCNPLNGGGYDPVPPPPQRACGG</sequence>
<dbReference type="PANTHER" id="PTHR33383:SF1">
    <property type="entry name" value="MEMBRANE PROTEIN INSERTION EFFICIENCY FACTOR-RELATED"/>
    <property type="match status" value="1"/>
</dbReference>
<accession>A0A524RPJ9</accession>
<evidence type="ECO:0000313" key="3">
    <source>
        <dbReference type="Proteomes" id="UP000317990"/>
    </source>
</evidence>
<comment type="function">
    <text evidence="1">Could be involved in insertion of integral membrane proteins into the membrane.</text>
</comment>
<dbReference type="EMBL" id="SRMO01000059">
    <property type="protein sequence ID" value="TGG92635.1"/>
    <property type="molecule type" value="Genomic_DNA"/>
</dbReference>